<feature type="transmembrane region" description="Helical" evidence="6">
    <location>
        <begin position="106"/>
        <end position="126"/>
    </location>
</feature>
<keyword evidence="4 6" id="KW-1133">Transmembrane helix</keyword>
<evidence type="ECO:0000256" key="5">
    <source>
        <dbReference type="ARBA" id="ARBA00023136"/>
    </source>
</evidence>
<dbReference type="OrthoDB" id="9795496at2"/>
<dbReference type="GO" id="GO:0016020">
    <property type="term" value="C:membrane"/>
    <property type="evidence" value="ECO:0007669"/>
    <property type="project" value="UniProtKB-SubCell"/>
</dbReference>
<dbReference type="AlphaFoldDB" id="A0A1T5BH03"/>
<dbReference type="Proteomes" id="UP000190230">
    <property type="component" value="Unassembled WGS sequence"/>
</dbReference>
<dbReference type="EMBL" id="FUYY01000002">
    <property type="protein sequence ID" value="SKB46299.1"/>
    <property type="molecule type" value="Genomic_DNA"/>
</dbReference>
<evidence type="ECO:0000313" key="7">
    <source>
        <dbReference type="EMBL" id="SKB46299.1"/>
    </source>
</evidence>
<protein>
    <submittedName>
        <fullName evidence="7">TspO and MBR related proteins</fullName>
    </submittedName>
</protein>
<evidence type="ECO:0000313" key="8">
    <source>
        <dbReference type="Proteomes" id="UP000190230"/>
    </source>
</evidence>
<dbReference type="PANTHER" id="PTHR10057">
    <property type="entry name" value="PERIPHERAL-TYPE BENZODIAZEPINE RECEPTOR"/>
    <property type="match status" value="1"/>
</dbReference>
<name>A0A1T5BH03_9FLAO</name>
<keyword evidence="8" id="KW-1185">Reference proteome</keyword>
<organism evidence="7 8">
    <name type="scientific">Salegentibacter holothuriorum</name>
    <dbReference type="NCBI Taxonomy" id="241145"/>
    <lineage>
        <taxon>Bacteria</taxon>
        <taxon>Pseudomonadati</taxon>
        <taxon>Bacteroidota</taxon>
        <taxon>Flavobacteriia</taxon>
        <taxon>Flavobacteriales</taxon>
        <taxon>Flavobacteriaceae</taxon>
        <taxon>Salegentibacter</taxon>
    </lineage>
</organism>
<keyword evidence="3 6" id="KW-0812">Transmembrane</keyword>
<sequence length="158" mass="18371">MTKKLILQSSVSIGICLLFGLMGVIATQTGHEIWYPNLNKPWFKPPDIFFGFIWLIMYILMGIAAGIVWNKGFYHKWVKTALYHFGFQLLINGSWSLLFFGLQKPFLALLSITLLFILILLTIKWFKVVSKTAAYLMIPYAVWVLFAMILNFEIWRLN</sequence>
<feature type="transmembrane region" description="Helical" evidence="6">
    <location>
        <begin position="81"/>
        <end position="100"/>
    </location>
</feature>
<dbReference type="GO" id="GO:0033013">
    <property type="term" value="P:tetrapyrrole metabolic process"/>
    <property type="evidence" value="ECO:0007669"/>
    <property type="project" value="UniProtKB-ARBA"/>
</dbReference>
<accession>A0A1T5BH03</accession>
<feature type="transmembrane region" description="Helical" evidence="6">
    <location>
        <begin position="5"/>
        <end position="28"/>
    </location>
</feature>
<gene>
    <name evidence="7" type="ORF">SAMN05660776_1171</name>
</gene>
<dbReference type="InterPro" id="IPR038330">
    <property type="entry name" value="TspO/MBR-related_sf"/>
</dbReference>
<evidence type="ECO:0000256" key="6">
    <source>
        <dbReference type="SAM" id="Phobius"/>
    </source>
</evidence>
<dbReference type="STRING" id="241145.SAMN05660776_1171"/>
<feature type="transmembrane region" description="Helical" evidence="6">
    <location>
        <begin position="48"/>
        <end position="69"/>
    </location>
</feature>
<evidence type="ECO:0000256" key="2">
    <source>
        <dbReference type="ARBA" id="ARBA00007524"/>
    </source>
</evidence>
<feature type="transmembrane region" description="Helical" evidence="6">
    <location>
        <begin position="133"/>
        <end position="152"/>
    </location>
</feature>
<keyword evidence="5 6" id="KW-0472">Membrane</keyword>
<proteinExistence type="inferred from homology"/>
<evidence type="ECO:0000256" key="1">
    <source>
        <dbReference type="ARBA" id="ARBA00004141"/>
    </source>
</evidence>
<dbReference type="PIRSF" id="PIRSF005859">
    <property type="entry name" value="PBR"/>
    <property type="match status" value="1"/>
</dbReference>
<dbReference type="CDD" id="cd15904">
    <property type="entry name" value="TSPO_MBR"/>
    <property type="match status" value="1"/>
</dbReference>
<reference evidence="8" key="1">
    <citation type="submission" date="2017-02" db="EMBL/GenBank/DDBJ databases">
        <authorList>
            <person name="Varghese N."/>
            <person name="Submissions S."/>
        </authorList>
    </citation>
    <scope>NUCLEOTIDE SEQUENCE [LARGE SCALE GENOMIC DNA]</scope>
    <source>
        <strain evidence="8">DSM 23405</strain>
    </source>
</reference>
<comment type="subcellular location">
    <subcellularLocation>
        <location evidence="1">Membrane</location>
        <topology evidence="1">Multi-pass membrane protein</topology>
    </subcellularLocation>
</comment>
<dbReference type="FunFam" id="1.20.1260.100:FF:000001">
    <property type="entry name" value="translocator protein 2"/>
    <property type="match status" value="1"/>
</dbReference>
<dbReference type="Gene3D" id="1.20.1260.100">
    <property type="entry name" value="TspO/MBR protein"/>
    <property type="match status" value="1"/>
</dbReference>
<dbReference type="RefSeq" id="WP_079719787.1">
    <property type="nucleotide sequence ID" value="NZ_FUYY01000002.1"/>
</dbReference>
<dbReference type="Pfam" id="PF03073">
    <property type="entry name" value="TspO_MBR"/>
    <property type="match status" value="1"/>
</dbReference>
<evidence type="ECO:0000256" key="4">
    <source>
        <dbReference type="ARBA" id="ARBA00022989"/>
    </source>
</evidence>
<evidence type="ECO:0000256" key="3">
    <source>
        <dbReference type="ARBA" id="ARBA00022692"/>
    </source>
</evidence>
<comment type="similarity">
    <text evidence="2">Belongs to the TspO/BZRP family.</text>
</comment>
<dbReference type="InterPro" id="IPR004307">
    <property type="entry name" value="TspO_MBR"/>
</dbReference>
<dbReference type="PANTHER" id="PTHR10057:SF0">
    <property type="entry name" value="TRANSLOCATOR PROTEIN"/>
    <property type="match status" value="1"/>
</dbReference>